<dbReference type="PANTHER" id="PTHR47705">
    <property type="entry name" value="AGAP000321-PA"/>
    <property type="match status" value="1"/>
</dbReference>
<dbReference type="Pfam" id="PF22979">
    <property type="entry name" value="HTH_69"/>
    <property type="match status" value="1"/>
</dbReference>
<gene>
    <name evidence="2 4 5" type="ORF">SRAE_2000306000</name>
</gene>
<evidence type="ECO:0000313" key="3">
    <source>
        <dbReference type="Proteomes" id="UP000035682"/>
    </source>
</evidence>
<dbReference type="PANTHER" id="PTHR47705:SF1">
    <property type="entry name" value="PNP_UDP_1 DOMAIN-CONTAINING PROTEIN"/>
    <property type="match status" value="1"/>
</dbReference>
<dbReference type="Gene3D" id="3.40.50.1580">
    <property type="entry name" value="Nucleoside phosphorylase domain"/>
    <property type="match status" value="1"/>
</dbReference>
<dbReference type="WBParaSite" id="SRAE_2000306000.1">
    <property type="protein sequence ID" value="SRAE_2000306000.1"/>
    <property type="gene ID" value="WBGene00263280"/>
</dbReference>
<keyword evidence="3" id="KW-1185">Reference proteome</keyword>
<accession>A0A090LJU4</accession>
<dbReference type="OrthoDB" id="1577640at2759"/>
<dbReference type="OMA" id="HTQESRT"/>
<dbReference type="CTD" id="36380773"/>
<dbReference type="GeneID" id="36380773"/>
<name>A0A090LJU4_STRRB</name>
<dbReference type="GO" id="GO:0009116">
    <property type="term" value="P:nucleoside metabolic process"/>
    <property type="evidence" value="ECO:0007669"/>
    <property type="project" value="InterPro"/>
</dbReference>
<dbReference type="InterPro" id="IPR055121">
    <property type="entry name" value="HTH_69"/>
</dbReference>
<sequence>MSTERHSLIVLKPIIRSPTHNVIRIERKQDLDTDEILHIAGGDHAGVIVNKFTGTYEPLEEYDLLINFSVWLTIPGEKSDEKRQEIRIIKFIFDNVTEKDLQHECAEKIFKDIISLFPRDYLTFIKRMLKIMEDGYEEISVIEIDMKFADENEVIEMPNDYDSEPSDVEITSAHVQELLEHAFPNSLKVSNMANVLKCTEDEIHNFLMELADKAIVGKVDNEDDEWIRIEKRHIDQTIAFKKQEEGYEGKEQPTIAIITNLYSEKKAIDAIIENRHTFHKYRASGENNIYTTGNIGPHRVVATKLPSVGDSNFNAYISASGGTTRLLGNYQDVVHVIILGAAGAVLNFSNVFNSNVNSVKLGDVVVSNSRTFTNKESPSYVYANKYTTDRDTDEYDGYLCSSWSPSDNILAQIASQTNDASLMNDWEVFTQEIIDSLNESAGDNSFSKPNEADVLKVPVGGGNFVAIPHQNPERSSSKIHVGPIGGMKSIIENENDNNKSIANESLNSDYIKTVYYNLKEKFTKENHLKAIDAGSESIISAIQGSCIGSWSLVRGITDYQNGLSRSGRIWQPYAAARAAGLVKAILERLPPSS</sequence>
<dbReference type="InterPro" id="IPR035994">
    <property type="entry name" value="Nucleoside_phosphorylase_sf"/>
</dbReference>
<dbReference type="EMBL" id="LN609529">
    <property type="protein sequence ID" value="CEF68403.1"/>
    <property type="molecule type" value="Genomic_DNA"/>
</dbReference>
<protein>
    <submittedName>
        <fullName evidence="2 4">Nucleoside phosphorylase domain-containing protein</fullName>
    </submittedName>
</protein>
<dbReference type="WormBase" id="SRAE_2000306000">
    <property type="protein sequence ID" value="SRP02018"/>
    <property type="gene ID" value="WBGene00263280"/>
</dbReference>
<dbReference type="RefSeq" id="XP_024507603.1">
    <property type="nucleotide sequence ID" value="XM_024654209.1"/>
</dbReference>
<reference evidence="2 3" key="1">
    <citation type="submission" date="2014-09" db="EMBL/GenBank/DDBJ databases">
        <authorList>
            <person name="Martin A.A."/>
        </authorList>
    </citation>
    <scope>NUCLEOTIDE SEQUENCE</scope>
    <source>
        <strain evidence="3">ED321</strain>
        <strain evidence="2">ED321 Heterogonic</strain>
    </source>
</reference>
<evidence type="ECO:0000313" key="4">
    <source>
        <dbReference type="WBParaSite" id="SRAE_2000306000.1"/>
    </source>
</evidence>
<reference evidence="4" key="2">
    <citation type="submission" date="2020-12" db="UniProtKB">
        <authorList>
            <consortium name="WormBaseParasite"/>
        </authorList>
    </citation>
    <scope>IDENTIFICATION</scope>
</reference>
<organism evidence="2">
    <name type="scientific">Strongyloides ratti</name>
    <name type="common">Parasitic roundworm</name>
    <dbReference type="NCBI Taxonomy" id="34506"/>
    <lineage>
        <taxon>Eukaryota</taxon>
        <taxon>Metazoa</taxon>
        <taxon>Ecdysozoa</taxon>
        <taxon>Nematoda</taxon>
        <taxon>Chromadorea</taxon>
        <taxon>Rhabditida</taxon>
        <taxon>Tylenchina</taxon>
        <taxon>Panagrolaimomorpha</taxon>
        <taxon>Strongyloidoidea</taxon>
        <taxon>Strongyloididae</taxon>
        <taxon>Strongyloides</taxon>
    </lineage>
</organism>
<dbReference type="AlphaFoldDB" id="A0A090LJU4"/>
<evidence type="ECO:0000313" key="2">
    <source>
        <dbReference type="EMBL" id="CEF68403.1"/>
    </source>
</evidence>
<dbReference type="STRING" id="34506.A0A090LJU4"/>
<feature type="domain" description="Winged helix-turn-helix" evidence="1">
    <location>
        <begin position="161"/>
        <end position="230"/>
    </location>
</feature>
<evidence type="ECO:0000259" key="1">
    <source>
        <dbReference type="Pfam" id="PF22979"/>
    </source>
</evidence>
<dbReference type="GO" id="GO:0003824">
    <property type="term" value="F:catalytic activity"/>
    <property type="evidence" value="ECO:0007669"/>
    <property type="project" value="InterPro"/>
</dbReference>
<dbReference type="Proteomes" id="UP000035682">
    <property type="component" value="Unplaced"/>
</dbReference>
<evidence type="ECO:0000313" key="5">
    <source>
        <dbReference type="WormBase" id="SRAE_2000306000"/>
    </source>
</evidence>
<proteinExistence type="predicted"/>